<organism evidence="13 14">
    <name type="scientific">Mangrovimicrobium sediminis</name>
    <dbReference type="NCBI Taxonomy" id="2562682"/>
    <lineage>
        <taxon>Bacteria</taxon>
        <taxon>Pseudomonadati</taxon>
        <taxon>Pseudomonadota</taxon>
        <taxon>Gammaproteobacteria</taxon>
        <taxon>Cellvibrionales</taxon>
        <taxon>Halieaceae</taxon>
        <taxon>Mangrovimicrobium</taxon>
    </lineage>
</organism>
<evidence type="ECO:0000313" key="14">
    <source>
        <dbReference type="Proteomes" id="UP000298050"/>
    </source>
</evidence>
<reference evidence="13 14" key="1">
    <citation type="submission" date="2019-04" db="EMBL/GenBank/DDBJ databases">
        <title>Taxonomy of novel Haliea sp. from mangrove soil of West Coast of India.</title>
        <authorList>
            <person name="Verma A."/>
            <person name="Kumar P."/>
            <person name="Krishnamurthi S."/>
        </authorList>
    </citation>
    <scope>NUCLEOTIDE SEQUENCE [LARGE SCALE GENOMIC DNA]</scope>
    <source>
        <strain evidence="13 14">SAOS-164</strain>
    </source>
</reference>
<feature type="domain" description="PDZ" evidence="12">
    <location>
        <begin position="268"/>
        <end position="322"/>
    </location>
</feature>
<dbReference type="GO" id="GO:0005886">
    <property type="term" value="C:plasma membrane"/>
    <property type="evidence" value="ECO:0007669"/>
    <property type="project" value="UniProtKB-SubCell"/>
</dbReference>
<evidence type="ECO:0000256" key="7">
    <source>
        <dbReference type="ARBA" id="ARBA00022927"/>
    </source>
</evidence>
<dbReference type="AlphaFoldDB" id="A0A4Z0M4Q9"/>
<evidence type="ECO:0000256" key="6">
    <source>
        <dbReference type="ARBA" id="ARBA00022692"/>
    </source>
</evidence>
<dbReference type="NCBIfam" id="TIGR01713">
    <property type="entry name" value="typeII_sec_gspC"/>
    <property type="match status" value="1"/>
</dbReference>
<evidence type="ECO:0000256" key="4">
    <source>
        <dbReference type="ARBA" id="ARBA00022475"/>
    </source>
</evidence>
<evidence type="ECO:0000256" key="5">
    <source>
        <dbReference type="ARBA" id="ARBA00022519"/>
    </source>
</evidence>
<keyword evidence="8" id="KW-1133">Transmembrane helix</keyword>
<dbReference type="InterPro" id="IPR001639">
    <property type="entry name" value="T2SS_protein-GspC"/>
</dbReference>
<keyword evidence="14" id="KW-1185">Reference proteome</keyword>
<dbReference type="OrthoDB" id="1491375at2"/>
<feature type="region of interest" description="Disordered" evidence="10">
    <location>
        <begin position="190"/>
        <end position="216"/>
    </location>
</feature>
<sequence length="327" mass="35502">MQASAHYLSQPPRLRRLRQLLLALLCLWLVLSLARLFWAFFPVPEPEAEPPVAIINPATRAAAGGERSSVDIEALRAQHLFGEAAAAEAVVVPEPEVPVASDREGIEEGARETRLQLTLRGIVAASEDGLGHAIIEHRNQQEVYAVEDKLPVGNNVTLAKVMPRQVVLDNNGTYELLTLFEETDLDKQAEQAARAPAQRLRPRLPDQSASVVDKRAEASTTELARGYRDQLYENPQSLAQVVRVSAVREDGRLVGYRIAPGQDAAQFESLGFKPGDVVTSVNGITLDDPAGAMRLYQTMRTASEAVFELQRGGELISVNVSLGASGG</sequence>
<dbReference type="Proteomes" id="UP000298050">
    <property type="component" value="Unassembled WGS sequence"/>
</dbReference>
<dbReference type="InterPro" id="IPR001478">
    <property type="entry name" value="PDZ"/>
</dbReference>
<comment type="subcellular location">
    <subcellularLocation>
        <location evidence="1">Cell inner membrane</location>
    </subcellularLocation>
</comment>
<evidence type="ECO:0000256" key="9">
    <source>
        <dbReference type="ARBA" id="ARBA00023136"/>
    </source>
</evidence>
<dbReference type="Gene3D" id="2.30.42.10">
    <property type="match status" value="1"/>
</dbReference>
<keyword evidence="7" id="KW-0653">Protein transport</keyword>
<keyword evidence="6" id="KW-0812">Transmembrane</keyword>
<gene>
    <name evidence="13" type="primary">gspC</name>
    <name evidence="13" type="ORF">E4634_07780</name>
</gene>
<dbReference type="Pfam" id="PF13180">
    <property type="entry name" value="PDZ_2"/>
    <property type="match status" value="1"/>
</dbReference>
<dbReference type="Pfam" id="PF11356">
    <property type="entry name" value="T2SSC"/>
    <property type="match status" value="1"/>
</dbReference>
<evidence type="ECO:0000256" key="2">
    <source>
        <dbReference type="ARBA" id="ARBA00007986"/>
    </source>
</evidence>
<dbReference type="GO" id="GO:0015627">
    <property type="term" value="C:type II protein secretion system complex"/>
    <property type="evidence" value="ECO:0007669"/>
    <property type="project" value="InterPro"/>
</dbReference>
<dbReference type="SUPFAM" id="SSF50156">
    <property type="entry name" value="PDZ domain-like"/>
    <property type="match status" value="1"/>
</dbReference>
<name>A0A4Z0M4Q9_9GAMM</name>
<dbReference type="InterPro" id="IPR036034">
    <property type="entry name" value="PDZ_sf"/>
</dbReference>
<evidence type="ECO:0000259" key="11">
    <source>
        <dbReference type="Pfam" id="PF11356"/>
    </source>
</evidence>
<comment type="caution">
    <text evidence="13">The sequence shown here is derived from an EMBL/GenBank/DDBJ whole genome shotgun (WGS) entry which is preliminary data.</text>
</comment>
<evidence type="ECO:0000256" key="3">
    <source>
        <dbReference type="ARBA" id="ARBA00022448"/>
    </source>
</evidence>
<comment type="similarity">
    <text evidence="2">Belongs to the GSP C family.</text>
</comment>
<evidence type="ECO:0000259" key="12">
    <source>
        <dbReference type="Pfam" id="PF13180"/>
    </source>
</evidence>
<dbReference type="InterPro" id="IPR024961">
    <property type="entry name" value="T2SS_GspC_N"/>
</dbReference>
<evidence type="ECO:0000256" key="8">
    <source>
        <dbReference type="ARBA" id="ARBA00022989"/>
    </source>
</evidence>
<proteinExistence type="inferred from homology"/>
<evidence type="ECO:0000256" key="10">
    <source>
        <dbReference type="SAM" id="MobiDB-lite"/>
    </source>
</evidence>
<protein>
    <submittedName>
        <fullName evidence="13">Type II secretion system protein GspC</fullName>
    </submittedName>
</protein>
<keyword evidence="3" id="KW-0813">Transport</keyword>
<evidence type="ECO:0000256" key="1">
    <source>
        <dbReference type="ARBA" id="ARBA00004533"/>
    </source>
</evidence>
<keyword evidence="4" id="KW-1003">Cell membrane</keyword>
<keyword evidence="9" id="KW-0472">Membrane</keyword>
<dbReference type="EMBL" id="SRLE01000006">
    <property type="protein sequence ID" value="TGD74358.1"/>
    <property type="molecule type" value="Genomic_DNA"/>
</dbReference>
<keyword evidence="5" id="KW-0997">Cell inner membrane</keyword>
<dbReference type="Gene3D" id="2.30.30.830">
    <property type="match status" value="1"/>
</dbReference>
<dbReference type="GO" id="GO:0015628">
    <property type="term" value="P:protein secretion by the type II secretion system"/>
    <property type="evidence" value="ECO:0007669"/>
    <property type="project" value="InterPro"/>
</dbReference>
<evidence type="ECO:0000313" key="13">
    <source>
        <dbReference type="EMBL" id="TGD74358.1"/>
    </source>
</evidence>
<accession>A0A4Z0M4Q9</accession>
<feature type="domain" description="Type II secretion system protein GspC N-terminal" evidence="11">
    <location>
        <begin position="24"/>
        <end position="179"/>
    </location>
</feature>